<dbReference type="EMBL" id="CM045759">
    <property type="protein sequence ID" value="KAI8018333.1"/>
    <property type="molecule type" value="Genomic_DNA"/>
</dbReference>
<proteinExistence type="predicted"/>
<evidence type="ECO:0000313" key="1">
    <source>
        <dbReference type="EMBL" id="KAI8018333.1"/>
    </source>
</evidence>
<sequence>MENGSECVSVGEDGRVNLVSVGNSNLSHRRFFDSNGLVSYTAAKWASPMEFATGGLGFSLQWWDQRESGGPASQFKGNWQEALLVLYLPGIFNGNSSQ</sequence>
<comment type="caution">
    <text evidence="1">The sequence shown here is derived from an EMBL/GenBank/DDBJ whole genome shotgun (WGS) entry which is preliminary data.</text>
</comment>
<keyword evidence="2" id="KW-1185">Reference proteome</keyword>
<name>A0ACC0HXX4_9ERIC</name>
<protein>
    <submittedName>
        <fullName evidence="1">Nuclear pore complex protein NUP43</fullName>
    </submittedName>
</protein>
<evidence type="ECO:0000313" key="2">
    <source>
        <dbReference type="Proteomes" id="UP001060215"/>
    </source>
</evidence>
<accession>A0ACC0HXX4</accession>
<dbReference type="Proteomes" id="UP001060215">
    <property type="component" value="Chromosome 2"/>
</dbReference>
<gene>
    <name evidence="1" type="ORF">LOK49_LG04G00589</name>
</gene>
<reference evidence="1 2" key="1">
    <citation type="journal article" date="2022" name="Plant J.">
        <title>Chromosome-level genome of Camellia lanceoleosa provides a valuable resource for understanding genome evolution and self-incompatibility.</title>
        <authorList>
            <person name="Gong W."/>
            <person name="Xiao S."/>
            <person name="Wang L."/>
            <person name="Liao Z."/>
            <person name="Chang Y."/>
            <person name="Mo W."/>
            <person name="Hu G."/>
            <person name="Li W."/>
            <person name="Zhao G."/>
            <person name="Zhu H."/>
            <person name="Hu X."/>
            <person name="Ji K."/>
            <person name="Xiang X."/>
            <person name="Song Q."/>
            <person name="Yuan D."/>
            <person name="Jin S."/>
            <person name="Zhang L."/>
        </authorList>
    </citation>
    <scope>NUCLEOTIDE SEQUENCE [LARGE SCALE GENOMIC DNA]</scope>
    <source>
        <strain evidence="1">SQ_2022a</strain>
    </source>
</reference>
<organism evidence="1 2">
    <name type="scientific">Camellia lanceoleosa</name>
    <dbReference type="NCBI Taxonomy" id="1840588"/>
    <lineage>
        <taxon>Eukaryota</taxon>
        <taxon>Viridiplantae</taxon>
        <taxon>Streptophyta</taxon>
        <taxon>Embryophyta</taxon>
        <taxon>Tracheophyta</taxon>
        <taxon>Spermatophyta</taxon>
        <taxon>Magnoliopsida</taxon>
        <taxon>eudicotyledons</taxon>
        <taxon>Gunneridae</taxon>
        <taxon>Pentapetalae</taxon>
        <taxon>asterids</taxon>
        <taxon>Ericales</taxon>
        <taxon>Theaceae</taxon>
        <taxon>Camellia</taxon>
    </lineage>
</organism>